<evidence type="ECO:0000313" key="2">
    <source>
        <dbReference type="Proteomes" id="UP001151133"/>
    </source>
</evidence>
<gene>
    <name evidence="1" type="ORF">OIU80_18625</name>
</gene>
<comment type="caution">
    <text evidence="1">The sequence shown here is derived from an EMBL/GenBank/DDBJ whole genome shotgun (WGS) entry which is preliminary data.</text>
</comment>
<accession>A0A9X3HNT3</accession>
<dbReference type="Proteomes" id="UP001151133">
    <property type="component" value="Unassembled WGS sequence"/>
</dbReference>
<evidence type="ECO:0000313" key="1">
    <source>
        <dbReference type="EMBL" id="MCV9934298.1"/>
    </source>
</evidence>
<proteinExistence type="predicted"/>
<keyword evidence="2" id="KW-1185">Reference proteome</keyword>
<dbReference type="RefSeq" id="WP_264288480.1">
    <property type="nucleotide sequence ID" value="NZ_JAOZEV010000020.1"/>
</dbReference>
<organism evidence="1 2">
    <name type="scientific">Flavobacterium frigoritolerans</name>
    <dbReference type="NCBI Taxonomy" id="2987686"/>
    <lineage>
        <taxon>Bacteria</taxon>
        <taxon>Pseudomonadati</taxon>
        <taxon>Bacteroidota</taxon>
        <taxon>Flavobacteriia</taxon>
        <taxon>Flavobacteriales</taxon>
        <taxon>Flavobacteriaceae</taxon>
        <taxon>Flavobacterium</taxon>
    </lineage>
</organism>
<sequence>MMNQMMFILGVLLAIVVLSVITGFVLFQYYKEQQKLDQGKFNEKEGLLVEWLVERKHDADSLFQLVKNNDLGDLASKMKLLYPDFAKKLAVYLPNATAEELILSVLVRMNFTNKEIAEVLDMSLCFVESIKYRLRKKINLLPEEDMNLWMINL</sequence>
<protein>
    <recommendedName>
        <fullName evidence="3">HTH luxR-type domain-containing protein</fullName>
    </recommendedName>
</protein>
<dbReference type="AlphaFoldDB" id="A0A9X3HNT3"/>
<dbReference type="GO" id="GO:0003677">
    <property type="term" value="F:DNA binding"/>
    <property type="evidence" value="ECO:0007669"/>
    <property type="project" value="InterPro"/>
</dbReference>
<dbReference type="SUPFAM" id="SSF46894">
    <property type="entry name" value="C-terminal effector domain of the bipartite response regulators"/>
    <property type="match status" value="1"/>
</dbReference>
<evidence type="ECO:0008006" key="3">
    <source>
        <dbReference type="Google" id="ProtNLM"/>
    </source>
</evidence>
<dbReference type="EMBL" id="JAOZEV010000020">
    <property type="protein sequence ID" value="MCV9934298.1"/>
    <property type="molecule type" value="Genomic_DNA"/>
</dbReference>
<reference evidence="1" key="1">
    <citation type="submission" date="2022-10" db="EMBL/GenBank/DDBJ databases">
        <title>Two novel species of Flavobacterium.</title>
        <authorList>
            <person name="Liu Q."/>
            <person name="Xin Y.-H."/>
        </authorList>
    </citation>
    <scope>NUCLEOTIDE SEQUENCE</scope>
    <source>
        <strain evidence="1">LS1R47</strain>
    </source>
</reference>
<dbReference type="GO" id="GO:0006355">
    <property type="term" value="P:regulation of DNA-templated transcription"/>
    <property type="evidence" value="ECO:0007669"/>
    <property type="project" value="InterPro"/>
</dbReference>
<name>A0A9X3HNT3_9FLAO</name>
<dbReference type="InterPro" id="IPR016032">
    <property type="entry name" value="Sig_transdc_resp-reg_C-effctor"/>
</dbReference>